<dbReference type="AlphaFoldDB" id="A0A9D4ZLB2"/>
<feature type="non-terminal residue" evidence="7">
    <location>
        <position position="1"/>
    </location>
</feature>
<keyword evidence="1 5" id="KW-0479">Metal-binding</keyword>
<dbReference type="Pfam" id="PF25512">
    <property type="entry name" value="zf-CCCH_AtC3H23"/>
    <property type="match status" value="1"/>
</dbReference>
<dbReference type="InterPro" id="IPR057444">
    <property type="entry name" value="Znf-CCCH_AtC3H23-like"/>
</dbReference>
<dbReference type="GO" id="GO:0008270">
    <property type="term" value="F:zinc ion binding"/>
    <property type="evidence" value="ECO:0007669"/>
    <property type="project" value="UniProtKB-KW"/>
</dbReference>
<proteinExistence type="predicted"/>
<dbReference type="OrthoDB" id="1933584at2759"/>
<evidence type="ECO:0000256" key="1">
    <source>
        <dbReference type="ARBA" id="ARBA00022723"/>
    </source>
</evidence>
<dbReference type="Gene3D" id="3.30.1370.210">
    <property type="match status" value="1"/>
</dbReference>
<feature type="zinc finger region" description="C3H1-type" evidence="5">
    <location>
        <begin position="334"/>
        <end position="360"/>
    </location>
</feature>
<keyword evidence="2 5" id="KW-0863">Zinc-finger</keyword>
<name>A0A9D4ZLB2_ADICA</name>
<feature type="domain" description="C3H1-type" evidence="6">
    <location>
        <begin position="334"/>
        <end position="360"/>
    </location>
</feature>
<comment type="caution">
    <text evidence="7">The sequence shown here is derived from an EMBL/GenBank/DDBJ whole genome shotgun (WGS) entry which is preliminary data.</text>
</comment>
<evidence type="ECO:0000313" key="8">
    <source>
        <dbReference type="Proteomes" id="UP000886520"/>
    </source>
</evidence>
<evidence type="ECO:0000259" key="6">
    <source>
        <dbReference type="PROSITE" id="PS50103"/>
    </source>
</evidence>
<dbReference type="PROSITE" id="PS50103">
    <property type="entry name" value="ZF_C3H1"/>
    <property type="match status" value="1"/>
</dbReference>
<evidence type="ECO:0000256" key="2">
    <source>
        <dbReference type="ARBA" id="ARBA00022771"/>
    </source>
</evidence>
<protein>
    <recommendedName>
        <fullName evidence="6">C3H1-type domain-containing protein</fullName>
    </recommendedName>
</protein>
<keyword evidence="4" id="KW-0238">DNA-binding</keyword>
<dbReference type="Proteomes" id="UP000886520">
    <property type="component" value="Chromosome 7"/>
</dbReference>
<evidence type="ECO:0000256" key="5">
    <source>
        <dbReference type="PROSITE-ProRule" id="PRU00723"/>
    </source>
</evidence>
<evidence type="ECO:0000256" key="3">
    <source>
        <dbReference type="ARBA" id="ARBA00022833"/>
    </source>
</evidence>
<dbReference type="SMART" id="SM00356">
    <property type="entry name" value="ZnF_C3H1"/>
    <property type="match status" value="2"/>
</dbReference>
<dbReference type="GO" id="GO:0003677">
    <property type="term" value="F:DNA binding"/>
    <property type="evidence" value="ECO:0007669"/>
    <property type="project" value="UniProtKB-KW"/>
</dbReference>
<dbReference type="PANTHER" id="PTHR14493:SF90">
    <property type="entry name" value="ZINC FINGER CCCH DOMAIN-CONTAINING PROTEIN 2"/>
    <property type="match status" value="1"/>
</dbReference>
<dbReference type="EMBL" id="JABFUD020000007">
    <property type="protein sequence ID" value="KAI5077992.1"/>
    <property type="molecule type" value="Genomic_DNA"/>
</dbReference>
<keyword evidence="3 5" id="KW-0862">Zinc</keyword>
<dbReference type="InterPro" id="IPR045234">
    <property type="entry name" value="Unkempt-like"/>
</dbReference>
<sequence>PACELVLYLAMSAGLFSTHHQQTHDFKNPSLPQLAVAGTADHCSNGASPMPPPFISRTSPSANYNINPPDSSFHSFNLRYNAALQGFPLNGASTASTFRSFNGDPEQPVSTLGPCTQASLGGFLNLHQSSPASSETAFNLSSHRHSATTCTSSSQENKKFTDSSSAVANRAYVQVVPDQEKQTTALFSKELEAASSSKQKTDHIQAAHELLRDHSSNNDFTEYFESLQAKAAAAGVPDPLPADASYMSDLQASISSQGGSSLERFLPSNDEEEADPFAEVELHLEGALFGTDEFRMYEFKVRLCMRERSHDWTQCPFAHPGEKARRRDPRLYHYSAVPCPDFRKAACRRGDACELSHGVFECWLHPTRYRTQICKDGKLCKRKVCFFAHSPSQFRAMSSSSSSAQKQDTPTSMQPAQIYAQNMALPQSFDGLSLRLLRQHLPSYYQALLKQELNSSQIPDPHLNLPTIMPTLINHPQCQHQYYGGMDSATSTLPISFNNSPLRMAMAYGLPINVDAATLGNVNSSCQSLSGPRSRNLPSRFDSFNGSSILLQDAAPAASGFLCCKGPPPATNYVNVDDLVSMHSHYGRANLSAPTELQTDGHQMRALQAASLDGATRQMILNGEAVNDGFIPVSKLSALSNVMHNSGHQSIGTLPSSNLRPLMASPNWNSLSSSPLPRFMPAPSLDAVSQAQAVLTAHALAQQQAPSSPVMSPHTRHHLDILNNGTQAPTMPDHVIPFKNVDSCNIEDQHLQTASGRGSDSPQAISQLLASIQQLELRCATAEMKNNLMMVQAAQQQAGTHANSSCPSKGKSNAHQLETWGGQRHESGAGSCHMVDGGGSVKGAGAVMCRASVQQAGSASYMANTLDHEGSFDHLGWVDELI</sequence>
<evidence type="ECO:0000256" key="4">
    <source>
        <dbReference type="ARBA" id="ARBA00023125"/>
    </source>
</evidence>
<dbReference type="PANTHER" id="PTHR14493">
    <property type="entry name" value="UNKEMPT FAMILY MEMBER"/>
    <property type="match status" value="1"/>
</dbReference>
<dbReference type="InterPro" id="IPR000571">
    <property type="entry name" value="Znf_CCCH"/>
</dbReference>
<reference evidence="7" key="1">
    <citation type="submission" date="2021-01" db="EMBL/GenBank/DDBJ databases">
        <title>Adiantum capillus-veneris genome.</title>
        <authorList>
            <person name="Fang Y."/>
            <person name="Liao Q."/>
        </authorList>
    </citation>
    <scope>NUCLEOTIDE SEQUENCE</scope>
    <source>
        <strain evidence="7">H3</strain>
        <tissue evidence="7">Leaf</tissue>
    </source>
</reference>
<organism evidence="7 8">
    <name type="scientific">Adiantum capillus-veneris</name>
    <name type="common">Maidenhair fern</name>
    <dbReference type="NCBI Taxonomy" id="13818"/>
    <lineage>
        <taxon>Eukaryota</taxon>
        <taxon>Viridiplantae</taxon>
        <taxon>Streptophyta</taxon>
        <taxon>Embryophyta</taxon>
        <taxon>Tracheophyta</taxon>
        <taxon>Polypodiopsida</taxon>
        <taxon>Polypodiidae</taxon>
        <taxon>Polypodiales</taxon>
        <taxon>Pteridineae</taxon>
        <taxon>Pteridaceae</taxon>
        <taxon>Vittarioideae</taxon>
        <taxon>Adiantum</taxon>
    </lineage>
</organism>
<gene>
    <name evidence="7" type="ORF">GOP47_0007816</name>
</gene>
<evidence type="ECO:0000313" key="7">
    <source>
        <dbReference type="EMBL" id="KAI5077992.1"/>
    </source>
</evidence>
<keyword evidence="8" id="KW-1185">Reference proteome</keyword>
<accession>A0A9D4ZLB2</accession>